<dbReference type="PANTHER" id="PTHR43701">
    <property type="entry name" value="MEMBRANE TRANSPORTER PROTEIN MJ0441-RELATED"/>
    <property type="match status" value="1"/>
</dbReference>
<evidence type="ECO:0000313" key="7">
    <source>
        <dbReference type="EMBL" id="AFZ37741.1"/>
    </source>
</evidence>
<gene>
    <name evidence="7" type="ordered locus">Sta7437_4269</name>
</gene>
<proteinExistence type="inferred from homology"/>
<comment type="similarity">
    <text evidence="2 6">Belongs to the 4-toluene sulfonate uptake permease (TSUP) (TC 2.A.102) family.</text>
</comment>
<dbReference type="HOGENOM" id="CLU_070574_0_0_3"/>
<feature type="transmembrane region" description="Helical" evidence="6">
    <location>
        <begin position="225"/>
        <end position="242"/>
    </location>
</feature>
<feature type="transmembrane region" description="Helical" evidence="6">
    <location>
        <begin position="248"/>
        <end position="267"/>
    </location>
</feature>
<dbReference type="GO" id="GO:0005886">
    <property type="term" value="C:plasma membrane"/>
    <property type="evidence" value="ECO:0007669"/>
    <property type="project" value="UniProtKB-SubCell"/>
</dbReference>
<feature type="transmembrane region" description="Helical" evidence="6">
    <location>
        <begin position="9"/>
        <end position="27"/>
    </location>
</feature>
<keyword evidence="5 6" id="KW-0472">Membrane</keyword>
<evidence type="ECO:0000256" key="2">
    <source>
        <dbReference type="ARBA" id="ARBA00009142"/>
    </source>
</evidence>
<dbReference type="KEGG" id="scs:Sta7437_4269"/>
<keyword evidence="6" id="KW-1003">Cell membrane</keyword>
<feature type="transmembrane region" description="Helical" evidence="6">
    <location>
        <begin position="81"/>
        <end position="99"/>
    </location>
</feature>
<evidence type="ECO:0000313" key="8">
    <source>
        <dbReference type="Proteomes" id="UP000010473"/>
    </source>
</evidence>
<evidence type="ECO:0000256" key="3">
    <source>
        <dbReference type="ARBA" id="ARBA00022692"/>
    </source>
</evidence>
<dbReference type="InterPro" id="IPR002781">
    <property type="entry name" value="TM_pro_TauE-like"/>
</dbReference>
<dbReference type="OrthoDB" id="5366030at2"/>
<feature type="transmembrane region" description="Helical" evidence="6">
    <location>
        <begin position="185"/>
        <end position="205"/>
    </location>
</feature>
<keyword evidence="3 6" id="KW-0812">Transmembrane</keyword>
<dbReference type="PATRIC" id="fig|111780.3.peg.4421"/>
<accession>K9Y028</accession>
<feature type="transmembrane region" description="Helical" evidence="6">
    <location>
        <begin position="141"/>
        <end position="165"/>
    </location>
</feature>
<comment type="subcellular location">
    <subcellularLocation>
        <location evidence="6">Cell membrane</location>
        <topology evidence="6">Multi-pass membrane protein</topology>
    </subcellularLocation>
    <subcellularLocation>
        <location evidence="1">Membrane</location>
        <topology evidence="1">Multi-pass membrane protein</topology>
    </subcellularLocation>
</comment>
<protein>
    <recommendedName>
        <fullName evidence="6">Probable membrane transporter protein</fullName>
    </recommendedName>
</protein>
<sequence>MWHKYHRQLAFAIAIPIAILGGLMGLGGAEFRLPVLAGYLDYSARQAVPLNLAISLVTIVFSLFIRSKTLAFNSLIPNQPILLSLIVGAGISAWLGATWARKLSNEQLEKIILVFLVSIGLALIVEAFLPEALPAIVPDVLFLQIIFGIICGLAIGLVSSVLGVAGGELIIPTLIFGFGLDIKTAGTGSLIVSLPTVIVGIVRYIQKQAYSDRVIFKNTVIPMSLGSMIGAILGGMLVGIISARLLKLILGLILIISAFKVFNSLSFSEHRRD</sequence>
<dbReference type="AlphaFoldDB" id="K9Y028"/>
<evidence type="ECO:0000256" key="4">
    <source>
        <dbReference type="ARBA" id="ARBA00022989"/>
    </source>
</evidence>
<keyword evidence="8" id="KW-1185">Reference proteome</keyword>
<feature type="transmembrane region" description="Helical" evidence="6">
    <location>
        <begin position="111"/>
        <end position="129"/>
    </location>
</feature>
<organism evidence="7 8">
    <name type="scientific">Stanieria cyanosphaera (strain ATCC 29371 / PCC 7437)</name>
    <dbReference type="NCBI Taxonomy" id="111780"/>
    <lineage>
        <taxon>Bacteria</taxon>
        <taxon>Bacillati</taxon>
        <taxon>Cyanobacteriota</taxon>
        <taxon>Cyanophyceae</taxon>
        <taxon>Pleurocapsales</taxon>
        <taxon>Dermocarpellaceae</taxon>
        <taxon>Stanieria</taxon>
    </lineage>
</organism>
<reference evidence="8" key="1">
    <citation type="journal article" date="2013" name="Proc. Natl. Acad. Sci. U.S.A.">
        <title>Improving the coverage of the cyanobacterial phylum using diversity-driven genome sequencing.</title>
        <authorList>
            <person name="Shih P.M."/>
            <person name="Wu D."/>
            <person name="Latifi A."/>
            <person name="Axen S.D."/>
            <person name="Fewer D.P."/>
            <person name="Talla E."/>
            <person name="Calteau A."/>
            <person name="Cai F."/>
            <person name="Tandeau de Marsac N."/>
            <person name="Rippka R."/>
            <person name="Herdman M."/>
            <person name="Sivonen K."/>
            <person name="Coursin T."/>
            <person name="Laurent T."/>
            <person name="Goodwin L."/>
            <person name="Nolan M."/>
            <person name="Davenport K.W."/>
            <person name="Han C.S."/>
            <person name="Rubin E.M."/>
            <person name="Eisen J.A."/>
            <person name="Woyke T."/>
            <person name="Gugger M."/>
            <person name="Kerfeld C.A."/>
        </authorList>
    </citation>
    <scope>NUCLEOTIDE SEQUENCE [LARGE SCALE GENOMIC DNA]</scope>
    <source>
        <strain evidence="8">ATCC 29371 / PCC 7437</strain>
    </source>
</reference>
<dbReference type="EMBL" id="CP003653">
    <property type="protein sequence ID" value="AFZ37741.1"/>
    <property type="molecule type" value="Genomic_DNA"/>
</dbReference>
<name>K9Y028_STAC7</name>
<evidence type="ECO:0000256" key="6">
    <source>
        <dbReference type="RuleBase" id="RU363041"/>
    </source>
</evidence>
<dbReference type="PANTHER" id="PTHR43701:SF2">
    <property type="entry name" value="MEMBRANE TRANSPORTER PROTEIN YJNA-RELATED"/>
    <property type="match status" value="1"/>
</dbReference>
<dbReference type="STRING" id="111780.Sta7437_4269"/>
<dbReference type="Proteomes" id="UP000010473">
    <property type="component" value="Chromosome"/>
</dbReference>
<dbReference type="InterPro" id="IPR051598">
    <property type="entry name" value="TSUP/Inactive_protease-like"/>
</dbReference>
<dbReference type="eggNOG" id="COG0730">
    <property type="taxonomic scope" value="Bacteria"/>
</dbReference>
<feature type="transmembrane region" description="Helical" evidence="6">
    <location>
        <begin position="47"/>
        <end position="65"/>
    </location>
</feature>
<dbReference type="RefSeq" id="WP_015195395.1">
    <property type="nucleotide sequence ID" value="NC_019748.1"/>
</dbReference>
<keyword evidence="4 6" id="KW-1133">Transmembrane helix</keyword>
<evidence type="ECO:0000256" key="1">
    <source>
        <dbReference type="ARBA" id="ARBA00004141"/>
    </source>
</evidence>
<evidence type="ECO:0000256" key="5">
    <source>
        <dbReference type="ARBA" id="ARBA00023136"/>
    </source>
</evidence>
<dbReference type="Pfam" id="PF01925">
    <property type="entry name" value="TauE"/>
    <property type="match status" value="2"/>
</dbReference>